<protein>
    <submittedName>
        <fullName evidence="1">Uncharacterized protein</fullName>
    </submittedName>
</protein>
<comment type="caution">
    <text evidence="1">The sequence shown here is derived from an EMBL/GenBank/DDBJ whole genome shotgun (WGS) entry which is preliminary data.</text>
</comment>
<accession>A0ABV0GAE7</accession>
<keyword evidence="2" id="KW-1185">Reference proteome</keyword>
<organism evidence="1 2">
    <name type="scientific">Roseateles flavus</name>
    <dbReference type="NCBI Taxonomy" id="3149041"/>
    <lineage>
        <taxon>Bacteria</taxon>
        <taxon>Pseudomonadati</taxon>
        <taxon>Pseudomonadota</taxon>
        <taxon>Betaproteobacteria</taxon>
        <taxon>Burkholderiales</taxon>
        <taxon>Sphaerotilaceae</taxon>
        <taxon>Roseateles</taxon>
    </lineage>
</organism>
<evidence type="ECO:0000313" key="1">
    <source>
        <dbReference type="EMBL" id="MEO3712039.1"/>
    </source>
</evidence>
<sequence>MTPRAAALIGMVLAILCWWKADELEATLQGLSTRAVQAQKRIERATPEALAQRQQEARSLAELRERTLASLRTNENQHMTRARLIYDLRQKCDAVPVTCQVRLADLAESLKTVKSAPTGADNAPASLDALGVGRARAVLTTTFKAGELDALLDLFNTDASAQWRINGLVIRNNTVELDVERLVLTSDMAGSQP</sequence>
<evidence type="ECO:0000313" key="2">
    <source>
        <dbReference type="Proteomes" id="UP001462640"/>
    </source>
</evidence>
<gene>
    <name evidence="1" type="ORF">ABDJ40_04575</name>
</gene>
<dbReference type="RefSeq" id="WP_347606632.1">
    <property type="nucleotide sequence ID" value="NZ_JBDPZC010000001.1"/>
</dbReference>
<proteinExistence type="predicted"/>
<name>A0ABV0GAE7_9BURK</name>
<dbReference type="EMBL" id="JBDPZC010000001">
    <property type="protein sequence ID" value="MEO3712039.1"/>
    <property type="molecule type" value="Genomic_DNA"/>
</dbReference>
<reference evidence="1 2" key="1">
    <citation type="submission" date="2024-05" db="EMBL/GenBank/DDBJ databases">
        <title>Roseateles sp. 2.12 16S ribosomal RNA gene Genome sequencing and assembly.</title>
        <authorList>
            <person name="Woo H."/>
        </authorList>
    </citation>
    <scope>NUCLEOTIDE SEQUENCE [LARGE SCALE GENOMIC DNA]</scope>
    <source>
        <strain evidence="1 2">2.12</strain>
    </source>
</reference>
<dbReference type="Proteomes" id="UP001462640">
    <property type="component" value="Unassembled WGS sequence"/>
</dbReference>